<feature type="transmembrane region" description="Helical" evidence="9">
    <location>
        <begin position="167"/>
        <end position="192"/>
    </location>
</feature>
<organism evidence="11 12">
    <name type="scientific">Leptolyngbya foveolarum</name>
    <dbReference type="NCBI Taxonomy" id="47253"/>
    <lineage>
        <taxon>Bacteria</taxon>
        <taxon>Bacillati</taxon>
        <taxon>Cyanobacteriota</taxon>
        <taxon>Cyanophyceae</taxon>
        <taxon>Leptolyngbyales</taxon>
        <taxon>Leptolyngbyaceae</taxon>
        <taxon>Leptolyngbya group</taxon>
        <taxon>Leptolyngbya</taxon>
    </lineage>
</organism>
<evidence type="ECO:0000256" key="8">
    <source>
        <dbReference type="ARBA" id="ARBA00023136"/>
    </source>
</evidence>
<evidence type="ECO:0000256" key="5">
    <source>
        <dbReference type="ARBA" id="ARBA00022927"/>
    </source>
</evidence>
<keyword evidence="6 9" id="KW-1133">Transmembrane helix</keyword>
<evidence type="ECO:0000256" key="7">
    <source>
        <dbReference type="ARBA" id="ARBA00023010"/>
    </source>
</evidence>
<dbReference type="InterPro" id="IPR055344">
    <property type="entry name" value="SecD_SecF_C_bact"/>
</dbReference>
<comment type="function">
    <text evidence="9">Probably participates in protein translocation into and across both the cytoplasmic and thylakoid membranes in cyanobacterial cells.</text>
</comment>
<dbReference type="InterPro" id="IPR022645">
    <property type="entry name" value="SecD/SecF_bac"/>
</dbReference>
<dbReference type="GO" id="GO:0043952">
    <property type="term" value="P:protein transport by the Sec complex"/>
    <property type="evidence" value="ECO:0007669"/>
    <property type="project" value="UniProtKB-UniRule"/>
</dbReference>
<accession>A0A2W4VWB8</accession>
<dbReference type="Gene3D" id="1.20.1640.10">
    <property type="entry name" value="Multidrug efflux transporter AcrB transmembrane domain"/>
    <property type="match status" value="1"/>
</dbReference>
<feature type="transmembrane region" description="Helical" evidence="9">
    <location>
        <begin position="12"/>
        <end position="31"/>
    </location>
</feature>
<evidence type="ECO:0000259" key="10">
    <source>
        <dbReference type="Pfam" id="PF02355"/>
    </source>
</evidence>
<reference evidence="12" key="1">
    <citation type="submission" date="2018-04" db="EMBL/GenBank/DDBJ databases">
        <authorList>
            <person name="Cornet L."/>
        </authorList>
    </citation>
    <scope>NUCLEOTIDE SEQUENCE [LARGE SCALE GENOMIC DNA]</scope>
</reference>
<dbReference type="SUPFAM" id="SSF82866">
    <property type="entry name" value="Multidrug efflux transporter AcrB transmembrane domain"/>
    <property type="match status" value="1"/>
</dbReference>
<dbReference type="HAMAP" id="MF_01464_B">
    <property type="entry name" value="SecF_B"/>
    <property type="match status" value="1"/>
</dbReference>
<dbReference type="InterPro" id="IPR048634">
    <property type="entry name" value="SecD_SecF_C"/>
</dbReference>
<dbReference type="Pfam" id="PF02355">
    <property type="entry name" value="SecD_SecF_C"/>
    <property type="match status" value="1"/>
</dbReference>
<keyword evidence="2 9" id="KW-0813">Transport</keyword>
<keyword evidence="7 9" id="KW-0811">Translocation</keyword>
<comment type="function">
    <text evidence="9">Part of the Sec protein translocase complex. Interacts with the SecYEG preprotein conducting channel. SecDF uses the proton motive force (PMF) to complete protein translocation after the ATP-dependent function of SecA.</text>
</comment>
<evidence type="ECO:0000313" key="11">
    <source>
        <dbReference type="EMBL" id="PZO16601.1"/>
    </source>
</evidence>
<dbReference type="PRINTS" id="PR01755">
    <property type="entry name" value="SECFTRNLCASE"/>
</dbReference>
<protein>
    <recommendedName>
        <fullName evidence="9">Protein-export membrane protein SecF</fullName>
    </recommendedName>
</protein>
<evidence type="ECO:0000256" key="4">
    <source>
        <dbReference type="ARBA" id="ARBA00022692"/>
    </source>
</evidence>
<feature type="domain" description="Protein export membrane protein SecD/SecF C-terminal" evidence="10">
    <location>
        <begin position="120"/>
        <end position="302"/>
    </location>
</feature>
<dbReference type="EMBL" id="QBMC01000078">
    <property type="protein sequence ID" value="PZO16601.1"/>
    <property type="molecule type" value="Genomic_DNA"/>
</dbReference>
<dbReference type="Proteomes" id="UP000249354">
    <property type="component" value="Unassembled WGS sequence"/>
</dbReference>
<feature type="transmembrane region" description="Helical" evidence="9">
    <location>
        <begin position="139"/>
        <end position="160"/>
    </location>
</feature>
<feature type="transmembrane region" description="Helical" evidence="9">
    <location>
        <begin position="250"/>
        <end position="267"/>
    </location>
</feature>
<feature type="transmembrane region" description="Helical" evidence="9">
    <location>
        <begin position="273"/>
        <end position="300"/>
    </location>
</feature>
<keyword evidence="3 9" id="KW-1003">Cell membrane</keyword>
<keyword evidence="5 9" id="KW-0653">Protein transport</keyword>
<proteinExistence type="inferred from homology"/>
<evidence type="ECO:0000256" key="1">
    <source>
        <dbReference type="ARBA" id="ARBA00004651"/>
    </source>
</evidence>
<evidence type="ECO:0000256" key="6">
    <source>
        <dbReference type="ARBA" id="ARBA00022989"/>
    </source>
</evidence>
<dbReference type="InterPro" id="IPR005665">
    <property type="entry name" value="SecF_bac"/>
</dbReference>
<evidence type="ECO:0000256" key="3">
    <source>
        <dbReference type="ARBA" id="ARBA00022475"/>
    </source>
</evidence>
<dbReference type="NCBIfam" id="TIGR00916">
    <property type="entry name" value="2A0604s01"/>
    <property type="match status" value="1"/>
</dbReference>
<evidence type="ECO:0000256" key="9">
    <source>
        <dbReference type="HAMAP-Rule" id="MF_01464"/>
    </source>
</evidence>
<comment type="caution">
    <text evidence="11">The sequence shown here is derived from an EMBL/GenBank/DDBJ whole genome shotgun (WGS) entry which is preliminary data.</text>
</comment>
<keyword evidence="4 9" id="KW-0812">Transmembrane</keyword>
<dbReference type="GO" id="GO:0015450">
    <property type="term" value="F:protein-transporting ATPase activity"/>
    <property type="evidence" value="ECO:0007669"/>
    <property type="project" value="InterPro"/>
</dbReference>
<dbReference type="AlphaFoldDB" id="A0A2W4VWB8"/>
<gene>
    <name evidence="9" type="primary">secF</name>
    <name evidence="11" type="ORF">DCF25_12280</name>
</gene>
<dbReference type="NCBIfam" id="TIGR00966">
    <property type="entry name" value="transloc_SecF"/>
    <property type="match status" value="1"/>
</dbReference>
<evidence type="ECO:0000256" key="2">
    <source>
        <dbReference type="ARBA" id="ARBA00022448"/>
    </source>
</evidence>
<dbReference type="GO" id="GO:0005886">
    <property type="term" value="C:plasma membrane"/>
    <property type="evidence" value="ECO:0007669"/>
    <property type="project" value="UniProtKB-SubCell"/>
</dbReference>
<dbReference type="GO" id="GO:0065002">
    <property type="term" value="P:intracellular protein transmembrane transport"/>
    <property type="evidence" value="ECO:0007669"/>
    <property type="project" value="UniProtKB-UniRule"/>
</dbReference>
<dbReference type="InterPro" id="IPR022813">
    <property type="entry name" value="SecD/SecF_arch_bac"/>
</dbReference>
<keyword evidence="8 9" id="KW-0472">Membrane</keyword>
<dbReference type="PANTHER" id="PTHR30081">
    <property type="entry name" value="PROTEIN-EXPORT MEMBRANE PROTEIN SEC"/>
    <property type="match status" value="1"/>
</dbReference>
<reference evidence="11 12" key="2">
    <citation type="submission" date="2018-06" db="EMBL/GenBank/DDBJ databases">
        <title>Metagenomic assembly of (sub)arctic Cyanobacteria and their associated microbiome from non-axenic cultures.</title>
        <authorList>
            <person name="Baurain D."/>
        </authorList>
    </citation>
    <scope>NUCLEOTIDE SEQUENCE [LARGE SCALE GENOMIC DNA]</scope>
    <source>
        <strain evidence="11">ULC129bin1</strain>
    </source>
</reference>
<name>A0A2W4VWB8_9CYAN</name>
<comment type="similarity">
    <text evidence="9">Belongs to the SecD/SecF family. SecF subfamily.</text>
</comment>
<evidence type="ECO:0000313" key="12">
    <source>
        <dbReference type="Proteomes" id="UP000249354"/>
    </source>
</evidence>
<sequence length="327" mass="35239">MKLNVIKQRVLWWCISGIIILVGIASMAFSWQQYGSPIKPSLDFIGGTRLQLARDCSVPDSCSAPIDISQVRQVIDAQGLSGSSLQLIGDDQQTIVVRTSNLNVDERDALQSGVAESIGAIDPSATKIDTVGPVLGKQLLKTGLLSLLVAFAGIAAYLSLRFQPDYAVLAIVALLHDLLVTLGIFSILSLLIGYEADSLFIVALLTIVGFSVNDTVVIYDRIRETLKLHPDLSINDVVDSSVNDTLGRSINTTLTTVLPLFSIVLFGGGSLKFFALSLITGFIAGVYSSIFIASTLLAWWRSRSEDDGYDNDSDYGDDFDPIGSEKV</sequence>
<comment type="subcellular location">
    <subcellularLocation>
        <location evidence="1 9">Cell membrane</location>
        <topology evidence="1 9">Multi-pass membrane protein</topology>
    </subcellularLocation>
</comment>
<dbReference type="PANTHER" id="PTHR30081:SF8">
    <property type="entry name" value="PROTEIN TRANSLOCASE SUBUNIT SECF"/>
    <property type="match status" value="1"/>
</dbReference>
<feature type="transmembrane region" description="Helical" evidence="9">
    <location>
        <begin position="198"/>
        <end position="219"/>
    </location>
</feature>
<dbReference type="GO" id="GO:0006605">
    <property type="term" value="P:protein targeting"/>
    <property type="evidence" value="ECO:0007669"/>
    <property type="project" value="UniProtKB-UniRule"/>
</dbReference>
<comment type="subunit">
    <text evidence="9">Forms a complex with SecD. Part of the essential Sec protein translocation apparatus which comprises SecA, SecYEG and auxiliary proteins SecDF. Other proteins may also be involved.</text>
</comment>